<dbReference type="STRING" id="180197.SAMN02982919_00209"/>
<evidence type="ECO:0000313" key="3">
    <source>
        <dbReference type="Proteomes" id="UP000199766"/>
    </source>
</evidence>
<accession>A0A1H9E600</accession>
<dbReference type="InterPro" id="IPR027417">
    <property type="entry name" value="P-loop_NTPase"/>
</dbReference>
<gene>
    <name evidence="2" type="ORF">SAMN02982919_00209</name>
</gene>
<dbReference type="Proteomes" id="UP000199766">
    <property type="component" value="Unassembled WGS sequence"/>
</dbReference>
<proteinExistence type="predicted"/>
<dbReference type="AlphaFoldDB" id="A0A1H9E600"/>
<evidence type="ECO:0000256" key="1">
    <source>
        <dbReference type="SAM" id="MobiDB-lite"/>
    </source>
</evidence>
<protein>
    <submittedName>
        <fullName evidence="2">Uncharacterized protein</fullName>
    </submittedName>
</protein>
<organism evidence="2 3">
    <name type="scientific">Giesbergeria anulus</name>
    <dbReference type="NCBI Taxonomy" id="180197"/>
    <lineage>
        <taxon>Bacteria</taxon>
        <taxon>Pseudomonadati</taxon>
        <taxon>Pseudomonadota</taxon>
        <taxon>Betaproteobacteria</taxon>
        <taxon>Burkholderiales</taxon>
        <taxon>Comamonadaceae</taxon>
        <taxon>Giesbergeria</taxon>
    </lineage>
</organism>
<keyword evidence="3" id="KW-1185">Reference proteome</keyword>
<sequence>MWLAWSKMGVPMACPVSEVNDLAMKLDDPMWRLSNLYKIIIKGDEGDDGSPGDDLVITFKPNRAQRRLIARLHHRNIILKARQLGFTTLVCILWLDTALFSKAPIRCGIVAQDREAAEAIFRGKVLFAYDQLPEELKAQMPFAKRTANEIEFAHNGSSIRVATSMRSGTIHRLHISEFGKICAKYPEKAQEVVTGSIPAVPLSGICIIESTAEGQDGKFYDMTQRAKALAEQRAHLTPKDYRFHFFAWWQAPEYSIDPIGVVFTEANNSYFSEVEAKIGRELTQGQRAWYVTTLNSDFSGDAPLMWQEYPSTPEEAFQVSTEGCYYASQLSMARKQGRILPVLPMEAAPVNTFWDIGRGDMTAIWCHQRVGPENRWIRYYEASGEDLIHFVGWLQKLGVAFGTHYLPHDAGYKRMGETPDTNKNIKEMLEGLMPGQRFDIVPRVTSTISGIQSTRNQFSSCWFDEAGCGDGIKRLANYRKVWNTKMGRWSSEPLHDNNSHGADAFRQFGQVAEGGERFQSGAVARTEQSVRRRRSGMAA</sequence>
<dbReference type="Gene3D" id="3.40.50.300">
    <property type="entry name" value="P-loop containing nucleotide triphosphate hydrolases"/>
    <property type="match status" value="1"/>
</dbReference>
<evidence type="ECO:0000313" key="2">
    <source>
        <dbReference type="EMBL" id="SEQ21121.1"/>
    </source>
</evidence>
<reference evidence="2 3" key="1">
    <citation type="submission" date="2016-10" db="EMBL/GenBank/DDBJ databases">
        <authorList>
            <person name="de Groot N.N."/>
        </authorList>
    </citation>
    <scope>NUCLEOTIDE SEQUENCE [LARGE SCALE GENOMIC DNA]</scope>
    <source>
        <strain evidence="2 3">ATCC 35958</strain>
    </source>
</reference>
<feature type="region of interest" description="Disordered" evidence="1">
    <location>
        <begin position="516"/>
        <end position="539"/>
    </location>
</feature>
<dbReference type="EMBL" id="FOGD01000001">
    <property type="protein sequence ID" value="SEQ21121.1"/>
    <property type="molecule type" value="Genomic_DNA"/>
</dbReference>
<name>A0A1H9E600_9BURK</name>